<feature type="transmembrane region" description="Helical" evidence="13">
    <location>
        <begin position="154"/>
        <end position="171"/>
    </location>
</feature>
<comment type="subcellular location">
    <subcellularLocation>
        <location evidence="2">Cell membrane</location>
        <topology evidence="2">Multi-pass membrane protein</topology>
    </subcellularLocation>
</comment>
<dbReference type="PANTHER" id="PTHR30529">
    <property type="entry name" value="CYTOCHROME B561"/>
    <property type="match status" value="1"/>
</dbReference>
<dbReference type="Pfam" id="PF01292">
    <property type="entry name" value="Ni_hydr_CYTB"/>
    <property type="match status" value="1"/>
</dbReference>
<dbReference type="KEGG" id="vpe:Varpa_2436"/>
<keyword evidence="11 13" id="KW-0472">Membrane</keyword>
<dbReference type="GO" id="GO:0020037">
    <property type="term" value="F:heme binding"/>
    <property type="evidence" value="ECO:0007669"/>
    <property type="project" value="TreeGrafter"/>
</dbReference>
<evidence type="ECO:0000256" key="6">
    <source>
        <dbReference type="ARBA" id="ARBA00022692"/>
    </source>
</evidence>
<evidence type="ECO:0000313" key="15">
    <source>
        <dbReference type="EMBL" id="ADU36636.1"/>
    </source>
</evidence>
<evidence type="ECO:0000256" key="4">
    <source>
        <dbReference type="ARBA" id="ARBA00022475"/>
    </source>
</evidence>
<dbReference type="HOGENOM" id="CLU_095321_4_1_4"/>
<evidence type="ECO:0000256" key="8">
    <source>
        <dbReference type="ARBA" id="ARBA00022982"/>
    </source>
</evidence>
<evidence type="ECO:0000256" key="12">
    <source>
        <dbReference type="ARBA" id="ARBA00037975"/>
    </source>
</evidence>
<dbReference type="eggNOG" id="COG3038">
    <property type="taxonomic scope" value="Bacteria"/>
</dbReference>
<dbReference type="InterPro" id="IPR011577">
    <property type="entry name" value="Cyt_b561_bac/Ni-Hgenase"/>
</dbReference>
<proteinExistence type="inferred from homology"/>
<evidence type="ECO:0000256" key="5">
    <source>
        <dbReference type="ARBA" id="ARBA00022617"/>
    </source>
</evidence>
<keyword evidence="7" id="KW-0479">Metal-binding</keyword>
<gene>
    <name evidence="15" type="ordered locus">Varpa_2436</name>
</gene>
<keyword evidence="10" id="KW-0408">Iron</keyword>
<evidence type="ECO:0000256" key="11">
    <source>
        <dbReference type="ARBA" id="ARBA00023136"/>
    </source>
</evidence>
<dbReference type="AlphaFoldDB" id="E6UZC3"/>
<evidence type="ECO:0000256" key="9">
    <source>
        <dbReference type="ARBA" id="ARBA00022989"/>
    </source>
</evidence>
<keyword evidence="9 13" id="KW-1133">Transmembrane helix</keyword>
<dbReference type="RefSeq" id="WP_013540870.1">
    <property type="nucleotide sequence ID" value="NC_014931.1"/>
</dbReference>
<dbReference type="OrthoDB" id="8536275at2"/>
<protein>
    <submittedName>
        <fullName evidence="15">Cytochrome b561</fullName>
    </submittedName>
</protein>
<dbReference type="Proteomes" id="UP000008917">
    <property type="component" value="Chromosome"/>
</dbReference>
<dbReference type="InterPro" id="IPR052168">
    <property type="entry name" value="Cytochrome_b561_oxidase"/>
</dbReference>
<evidence type="ECO:0000256" key="2">
    <source>
        <dbReference type="ARBA" id="ARBA00004651"/>
    </source>
</evidence>
<keyword evidence="5" id="KW-0349">Heme</keyword>
<dbReference type="GO" id="GO:0022904">
    <property type="term" value="P:respiratory electron transport chain"/>
    <property type="evidence" value="ECO:0007669"/>
    <property type="project" value="InterPro"/>
</dbReference>
<evidence type="ECO:0000256" key="1">
    <source>
        <dbReference type="ARBA" id="ARBA00001970"/>
    </source>
</evidence>
<evidence type="ECO:0000256" key="13">
    <source>
        <dbReference type="SAM" id="Phobius"/>
    </source>
</evidence>
<dbReference type="GO" id="GO:0046872">
    <property type="term" value="F:metal ion binding"/>
    <property type="evidence" value="ECO:0007669"/>
    <property type="project" value="UniProtKB-KW"/>
</dbReference>
<sequence length="187" mass="21355">MPKQENRYTRTAIVLHWAIALLMALNIALILLVNYYPDEWVRPAIDTHKSTGITVLGLVILRLLWRATHRPPAMPGSYGRIERFGAHAAHGVLYLLMILLPLSGWMHDSAWKDAATHPMQLFGLFEWPRIGWISSIEPVLKETWHTVLGGVHTWAGYVFYVLFALHVLGALKHQFFDGEAELQRMLP</sequence>
<keyword evidence="6 13" id="KW-0812">Transmembrane</keyword>
<comment type="similarity">
    <text evidence="12">Belongs to the cytochrome b561 family.</text>
</comment>
<dbReference type="InterPro" id="IPR016174">
    <property type="entry name" value="Di-haem_cyt_TM"/>
</dbReference>
<organism evidence="15 16">
    <name type="scientific">Variovorax paradoxus (strain EPS)</name>
    <dbReference type="NCBI Taxonomy" id="595537"/>
    <lineage>
        <taxon>Bacteria</taxon>
        <taxon>Pseudomonadati</taxon>
        <taxon>Pseudomonadota</taxon>
        <taxon>Betaproteobacteria</taxon>
        <taxon>Burkholderiales</taxon>
        <taxon>Comamonadaceae</taxon>
        <taxon>Variovorax</taxon>
    </lineage>
</organism>
<feature type="domain" description="Cytochrome b561 bacterial/Ni-hydrogenase" evidence="14">
    <location>
        <begin position="7"/>
        <end position="187"/>
    </location>
</feature>
<feature type="transmembrane region" description="Helical" evidence="13">
    <location>
        <begin position="48"/>
        <end position="65"/>
    </location>
</feature>
<feature type="transmembrane region" description="Helical" evidence="13">
    <location>
        <begin position="12"/>
        <end position="36"/>
    </location>
</feature>
<evidence type="ECO:0000256" key="3">
    <source>
        <dbReference type="ARBA" id="ARBA00022448"/>
    </source>
</evidence>
<comment type="cofactor">
    <cofactor evidence="1">
        <name>heme b</name>
        <dbReference type="ChEBI" id="CHEBI:60344"/>
    </cofactor>
</comment>
<keyword evidence="4" id="KW-1003">Cell membrane</keyword>
<dbReference type="PANTHER" id="PTHR30529:SF1">
    <property type="entry name" value="CYTOCHROME B561 HOMOLOG 2"/>
    <property type="match status" value="1"/>
</dbReference>
<accession>E6UZC3</accession>
<feature type="transmembrane region" description="Helical" evidence="13">
    <location>
        <begin position="86"/>
        <end position="106"/>
    </location>
</feature>
<dbReference type="STRING" id="595537.Varpa_2436"/>
<evidence type="ECO:0000256" key="7">
    <source>
        <dbReference type="ARBA" id="ARBA00022723"/>
    </source>
</evidence>
<dbReference type="GO" id="GO:0005886">
    <property type="term" value="C:plasma membrane"/>
    <property type="evidence" value="ECO:0007669"/>
    <property type="project" value="UniProtKB-SubCell"/>
</dbReference>
<keyword evidence="3" id="KW-0813">Transport</keyword>
<reference evidence="16" key="1">
    <citation type="submission" date="2010-12" db="EMBL/GenBank/DDBJ databases">
        <title>Complete sequence of Variovorax paradoxus EPS.</title>
        <authorList>
            <consortium name="US DOE Joint Genome Institute"/>
            <person name="Lucas S."/>
            <person name="Copeland A."/>
            <person name="Lapidus A."/>
            <person name="Cheng J.-F."/>
            <person name="Goodwin L."/>
            <person name="Pitluck S."/>
            <person name="Teshima H."/>
            <person name="Detter J.C."/>
            <person name="Han C."/>
            <person name="Tapia R."/>
            <person name="Land M."/>
            <person name="Hauser L."/>
            <person name="Kyrpides N."/>
            <person name="Ivanova N."/>
            <person name="Ovchinnikova G."/>
            <person name="Orwin P."/>
            <person name="Han J.-I.G."/>
            <person name="Woyke T."/>
        </authorList>
    </citation>
    <scope>NUCLEOTIDE SEQUENCE [LARGE SCALE GENOMIC DNA]</scope>
    <source>
        <strain evidence="16">EPS</strain>
    </source>
</reference>
<evidence type="ECO:0000313" key="16">
    <source>
        <dbReference type="Proteomes" id="UP000008917"/>
    </source>
</evidence>
<name>E6UZC3_VARPE</name>
<evidence type="ECO:0000259" key="14">
    <source>
        <dbReference type="Pfam" id="PF01292"/>
    </source>
</evidence>
<dbReference type="EMBL" id="CP002417">
    <property type="protein sequence ID" value="ADU36636.1"/>
    <property type="molecule type" value="Genomic_DNA"/>
</dbReference>
<keyword evidence="8" id="KW-0249">Electron transport</keyword>
<reference evidence="15 16" key="2">
    <citation type="journal article" date="2013" name="Genome Announc.">
        <title>Genome of the Root-Associated Plant Growth-Promoting Bacterium Variovorax paradoxus Strain EPS.</title>
        <authorList>
            <person name="Han J.I."/>
            <person name="Spain J.C."/>
            <person name="Leadbetter J.R."/>
            <person name="Ovchinnikova G."/>
            <person name="Goodwin L.A."/>
            <person name="Han C.S."/>
            <person name="Woyke T."/>
            <person name="Davenport K.W."/>
            <person name="Orwin P.M."/>
        </authorList>
    </citation>
    <scope>NUCLEOTIDE SEQUENCE [LARGE SCALE GENOMIC DNA]</scope>
    <source>
        <strain evidence="15 16">EPS</strain>
    </source>
</reference>
<dbReference type="SUPFAM" id="SSF81342">
    <property type="entry name" value="Transmembrane di-heme cytochromes"/>
    <property type="match status" value="1"/>
</dbReference>
<dbReference type="GO" id="GO:0009055">
    <property type="term" value="F:electron transfer activity"/>
    <property type="evidence" value="ECO:0007669"/>
    <property type="project" value="InterPro"/>
</dbReference>
<evidence type="ECO:0000256" key="10">
    <source>
        <dbReference type="ARBA" id="ARBA00023004"/>
    </source>
</evidence>